<protein>
    <submittedName>
        <fullName evidence="1">Uncharacterized protein</fullName>
    </submittedName>
</protein>
<evidence type="ECO:0000313" key="1">
    <source>
        <dbReference type="EMBL" id="WOG99800.1"/>
    </source>
</evidence>
<name>A0A161YJL7_DAUCS</name>
<reference evidence="1" key="1">
    <citation type="journal article" date="2016" name="Nat. Genet.">
        <title>A high-quality carrot genome assembly provides new insights into carotenoid accumulation and asterid genome evolution.</title>
        <authorList>
            <person name="Iorizzo M."/>
            <person name="Ellison S."/>
            <person name="Senalik D."/>
            <person name="Zeng P."/>
            <person name="Satapoomin P."/>
            <person name="Huang J."/>
            <person name="Bowman M."/>
            <person name="Iovene M."/>
            <person name="Sanseverino W."/>
            <person name="Cavagnaro P."/>
            <person name="Yildiz M."/>
            <person name="Macko-Podgorni A."/>
            <person name="Moranska E."/>
            <person name="Grzebelus E."/>
            <person name="Grzebelus D."/>
            <person name="Ashrafi H."/>
            <person name="Zheng Z."/>
            <person name="Cheng S."/>
            <person name="Spooner D."/>
            <person name="Van Deynze A."/>
            <person name="Simon P."/>
        </authorList>
    </citation>
    <scope>NUCLEOTIDE SEQUENCE</scope>
    <source>
        <tissue evidence="1">Leaf</tissue>
    </source>
</reference>
<accession>A0A161YJL7</accession>
<dbReference type="EMBL" id="CP093347">
    <property type="protein sequence ID" value="WOG99800.1"/>
    <property type="molecule type" value="Genomic_DNA"/>
</dbReference>
<dbReference type="Gene3D" id="1.20.120.20">
    <property type="entry name" value="Apolipoprotein"/>
    <property type="match status" value="1"/>
</dbReference>
<dbReference type="KEGG" id="dcr:108222128"/>
<dbReference type="Proteomes" id="UP000077755">
    <property type="component" value="Chromosome 5"/>
</dbReference>
<sequence length="172" mass="20204">MAGQGAHYSAPVDECEKPVIVAVVQVETCDEPKESLKEKIHEKHEEVEAKVHELEHKIHEKHEEFKDKVAEKEHELKDKIHEKHEEVKDKEHELEEKIHEKHEEVKDKIAEKHLEKEEEKYLKDHKVDAYLLPTGHCDESVLVVVEPEESLKDKIHDKGHEIKEKIHGHKHA</sequence>
<evidence type="ECO:0000313" key="2">
    <source>
        <dbReference type="Proteomes" id="UP000077755"/>
    </source>
</evidence>
<organism evidence="1 2">
    <name type="scientific">Daucus carota subsp. sativus</name>
    <name type="common">Carrot</name>
    <dbReference type="NCBI Taxonomy" id="79200"/>
    <lineage>
        <taxon>Eukaryota</taxon>
        <taxon>Viridiplantae</taxon>
        <taxon>Streptophyta</taxon>
        <taxon>Embryophyta</taxon>
        <taxon>Tracheophyta</taxon>
        <taxon>Spermatophyta</taxon>
        <taxon>Magnoliopsida</taxon>
        <taxon>eudicotyledons</taxon>
        <taxon>Gunneridae</taxon>
        <taxon>Pentapetalae</taxon>
        <taxon>asterids</taxon>
        <taxon>campanulids</taxon>
        <taxon>Apiales</taxon>
        <taxon>Apiaceae</taxon>
        <taxon>Apioideae</taxon>
        <taxon>Scandiceae</taxon>
        <taxon>Daucinae</taxon>
        <taxon>Daucus</taxon>
        <taxon>Daucus sect. Daucus</taxon>
    </lineage>
</organism>
<gene>
    <name evidence="1" type="ORF">DCAR_0519156</name>
</gene>
<dbReference type="AlphaFoldDB" id="A0A161YJL7"/>
<reference evidence="1" key="2">
    <citation type="submission" date="2022-03" db="EMBL/GenBank/DDBJ databases">
        <title>Draft title - Genomic analysis of global carrot germplasm unveils the trajectory of domestication and the origin of high carotenoid orange carrot.</title>
        <authorList>
            <person name="Iorizzo M."/>
            <person name="Ellison S."/>
            <person name="Senalik D."/>
            <person name="Macko-Podgorni A."/>
            <person name="Grzebelus D."/>
            <person name="Bostan H."/>
            <person name="Rolling W."/>
            <person name="Curaba J."/>
            <person name="Simon P."/>
        </authorList>
    </citation>
    <scope>NUCLEOTIDE SEQUENCE</scope>
    <source>
        <tissue evidence="1">Leaf</tissue>
    </source>
</reference>
<keyword evidence="2" id="KW-1185">Reference proteome</keyword>
<proteinExistence type="predicted"/>
<dbReference type="SUPFAM" id="SSF47162">
    <property type="entry name" value="Apolipoprotein"/>
    <property type="match status" value="1"/>
</dbReference>
<dbReference type="Gramene" id="KZM93509">
    <property type="protein sequence ID" value="KZM93509"/>
    <property type="gene ID" value="DCAR_016754"/>
</dbReference>